<dbReference type="AlphaFoldDB" id="T1HSP0"/>
<dbReference type="EMBL" id="ACPB03020099">
    <property type="status" value="NOT_ANNOTATED_CDS"/>
    <property type="molecule type" value="Genomic_DNA"/>
</dbReference>
<dbReference type="EMBL" id="ACPB03020100">
    <property type="status" value="NOT_ANNOTATED_CDS"/>
    <property type="molecule type" value="Genomic_DNA"/>
</dbReference>
<dbReference type="EnsemblMetazoa" id="RPRC007060-RA">
    <property type="protein sequence ID" value="RPRC007060-PA"/>
    <property type="gene ID" value="RPRC007060"/>
</dbReference>
<proteinExistence type="predicted"/>
<keyword evidence="2" id="KW-1185">Reference proteome</keyword>
<accession>T1HSP0</accession>
<reference evidence="1" key="1">
    <citation type="submission" date="2015-05" db="UniProtKB">
        <authorList>
            <consortium name="EnsemblMetazoa"/>
        </authorList>
    </citation>
    <scope>IDENTIFICATION</scope>
</reference>
<organism evidence="1 2">
    <name type="scientific">Rhodnius prolixus</name>
    <name type="common">Triatomid bug</name>
    <dbReference type="NCBI Taxonomy" id="13249"/>
    <lineage>
        <taxon>Eukaryota</taxon>
        <taxon>Metazoa</taxon>
        <taxon>Ecdysozoa</taxon>
        <taxon>Arthropoda</taxon>
        <taxon>Hexapoda</taxon>
        <taxon>Insecta</taxon>
        <taxon>Pterygota</taxon>
        <taxon>Neoptera</taxon>
        <taxon>Paraneoptera</taxon>
        <taxon>Hemiptera</taxon>
        <taxon>Heteroptera</taxon>
        <taxon>Panheteroptera</taxon>
        <taxon>Cimicomorpha</taxon>
        <taxon>Reduviidae</taxon>
        <taxon>Triatominae</taxon>
        <taxon>Rhodnius</taxon>
    </lineage>
</organism>
<evidence type="ECO:0000313" key="2">
    <source>
        <dbReference type="Proteomes" id="UP000015103"/>
    </source>
</evidence>
<evidence type="ECO:0000313" key="1">
    <source>
        <dbReference type="EnsemblMetazoa" id="RPRC007060-PA"/>
    </source>
</evidence>
<sequence length="17" mass="2038">MAIFLILLFFSKHQVMV</sequence>
<dbReference type="VEuPathDB" id="VectorBase:RPRC007060"/>
<dbReference type="InParanoid" id="T1HSP0"/>
<protein>
    <submittedName>
        <fullName evidence="1">Uncharacterized protein</fullName>
    </submittedName>
</protein>
<dbReference type="Proteomes" id="UP000015103">
    <property type="component" value="Unassembled WGS sequence"/>
</dbReference>
<name>T1HSP0_RHOPR</name>